<protein>
    <recommendedName>
        <fullName evidence="2">Siphovirus-type tail component C-terminal domain-containing protein</fullName>
    </recommendedName>
</protein>
<dbReference type="RefSeq" id="WP_128746215.1">
    <property type="nucleotide sequence ID" value="NZ_CP035281.1"/>
</dbReference>
<sequence length="177" mass="18924">MFNRQPFNREGFNRSSGQSSGASGIALLKLTAASVEARRTIAASGTSSMKMQQTSVATVIKYAAALAALVLKGTGKGTKYFIAQADPGNMALKTAASQTLTGEASINLTGITLKPGDELIINTCDMSITLNGESVMEYMDANSEFFNLLSGLNTLEYTDGSEERTASFDVIWKDRWL</sequence>
<dbReference type="EMBL" id="CP035281">
    <property type="protein sequence ID" value="QAT43435.1"/>
    <property type="molecule type" value="Genomic_DNA"/>
</dbReference>
<proteinExistence type="predicted"/>
<gene>
    <name evidence="3" type="ORF">EQM06_09530</name>
</gene>
<accession>A0A410PX03</accession>
<dbReference type="InterPro" id="IPR054738">
    <property type="entry name" value="Siphovirus-type_tail_C"/>
</dbReference>
<keyword evidence="4" id="KW-1185">Reference proteome</keyword>
<evidence type="ECO:0000313" key="4">
    <source>
        <dbReference type="Proteomes" id="UP000287601"/>
    </source>
</evidence>
<evidence type="ECO:0000256" key="1">
    <source>
        <dbReference type="SAM" id="MobiDB-lite"/>
    </source>
</evidence>
<dbReference type="KEGG" id="amij:EQM06_09530"/>
<dbReference type="OrthoDB" id="1697871at2"/>
<reference evidence="3 4" key="1">
    <citation type="submission" date="2019-01" db="EMBL/GenBank/DDBJ databases">
        <title>Draft genomes of a novel of Aminipila strains.</title>
        <authorList>
            <person name="Ma S."/>
        </authorList>
    </citation>
    <scope>NUCLEOTIDE SEQUENCE [LARGE SCALE GENOMIC DNA]</scope>
    <source>
        <strain evidence="4">JN-39</strain>
    </source>
</reference>
<dbReference type="AlphaFoldDB" id="A0A410PX03"/>
<dbReference type="Gene3D" id="2.60.120.860">
    <property type="match status" value="1"/>
</dbReference>
<dbReference type="Proteomes" id="UP000287601">
    <property type="component" value="Chromosome"/>
</dbReference>
<evidence type="ECO:0000259" key="2">
    <source>
        <dbReference type="Pfam" id="PF22768"/>
    </source>
</evidence>
<name>A0A410PX03_9FIRM</name>
<dbReference type="Pfam" id="PF22768">
    <property type="entry name" value="SPP1_Dit"/>
    <property type="match status" value="1"/>
</dbReference>
<organism evidence="3 4">
    <name type="scientific">Aminipila luticellarii</name>
    <dbReference type="NCBI Taxonomy" id="2507160"/>
    <lineage>
        <taxon>Bacteria</taxon>
        <taxon>Bacillati</taxon>
        <taxon>Bacillota</taxon>
        <taxon>Clostridia</taxon>
        <taxon>Peptostreptococcales</taxon>
        <taxon>Anaerovoracaceae</taxon>
        <taxon>Aminipila</taxon>
    </lineage>
</organism>
<feature type="domain" description="Siphovirus-type tail component C-terminal" evidence="2">
    <location>
        <begin position="101"/>
        <end position="176"/>
    </location>
</feature>
<evidence type="ECO:0000313" key="3">
    <source>
        <dbReference type="EMBL" id="QAT43435.1"/>
    </source>
</evidence>
<feature type="region of interest" description="Disordered" evidence="1">
    <location>
        <begin position="1"/>
        <end position="21"/>
    </location>
</feature>